<evidence type="ECO:0000256" key="7">
    <source>
        <dbReference type="ARBA" id="ARBA00022840"/>
    </source>
</evidence>
<dbReference type="InterPro" id="IPR038718">
    <property type="entry name" value="SNF2-like_sf"/>
</dbReference>
<proteinExistence type="predicted"/>
<evidence type="ECO:0000256" key="4">
    <source>
        <dbReference type="ARBA" id="ARBA00022801"/>
    </source>
</evidence>
<dbReference type="Gene3D" id="3.40.50.10810">
    <property type="entry name" value="Tandem AAA-ATPase domain"/>
    <property type="match status" value="1"/>
</dbReference>
<feature type="region of interest" description="Disordered" evidence="8">
    <location>
        <begin position="463"/>
        <end position="482"/>
    </location>
</feature>
<dbReference type="Gene3D" id="2.30.30.380">
    <property type="entry name" value="Zn-finger domain of Sec23/24"/>
    <property type="match status" value="1"/>
</dbReference>
<reference evidence="10" key="2">
    <citation type="submission" date="2019-01" db="EMBL/GenBank/DDBJ databases">
        <authorList>
            <person name="Graves T."/>
            <person name="Eichler E.E."/>
            <person name="Wilson R.K."/>
        </authorList>
    </citation>
    <scope>NUCLEOTIDE SEQUENCE [LARGE SCALE GENOMIC DNA]</scope>
    <source>
        <strain evidence="10">17573</strain>
    </source>
</reference>
<dbReference type="InterPro" id="IPR014001">
    <property type="entry name" value="Helicase_ATP-bd"/>
</dbReference>
<dbReference type="GeneTree" id="ENSGT00940000158559"/>
<keyword evidence="7" id="KW-0067">ATP-binding</keyword>
<keyword evidence="5" id="KW-0347">Helicase</keyword>
<reference evidence="11" key="1">
    <citation type="journal article" date="2007" name="Science">
        <title>Evolutionary and biomedical insights from the rhesus macaque genome.</title>
        <authorList>
            <person name="Gibbs R.A."/>
            <person name="Rogers J."/>
            <person name="Katze M.G."/>
            <person name="Bumgarner R."/>
            <person name="Weinstock G.M."/>
            <person name="Mardis E.R."/>
            <person name="Remington K.A."/>
            <person name="Strausberg R.L."/>
            <person name="Venter J.C."/>
            <person name="Wilson R.K."/>
            <person name="Batzer M.A."/>
            <person name="Bustamante C.D."/>
            <person name="Eichler E.E."/>
            <person name="Hahn M.W."/>
            <person name="Hardison R.C."/>
            <person name="Makova K.D."/>
            <person name="Miller W."/>
            <person name="Milosavljevic A."/>
            <person name="Palermo R.E."/>
            <person name="Siepel A."/>
            <person name="Sikela J.M."/>
            <person name="Attaway T."/>
            <person name="Bell S."/>
            <person name="Bernard K.E."/>
            <person name="Buhay C.J."/>
            <person name="Chandrabose M.N."/>
            <person name="Dao M."/>
            <person name="Davis C."/>
            <person name="Delehaunty K.D."/>
            <person name="Ding Y."/>
            <person name="Dinh H.H."/>
            <person name="Dugan-Rocha S."/>
            <person name="Fulton L.A."/>
            <person name="Gabisi R.A."/>
            <person name="Garner T.T."/>
            <person name="Godfrey J."/>
            <person name="Hawes A.C."/>
            <person name="Hernandez J."/>
            <person name="Hines S."/>
            <person name="Holder M."/>
            <person name="Hume J."/>
            <person name="Jhangiani S.N."/>
            <person name="Joshi V."/>
            <person name="Khan Z.M."/>
            <person name="Kirkness E.F."/>
            <person name="Cree A."/>
            <person name="Fowler R.G."/>
            <person name="Lee S."/>
            <person name="Lewis L.R."/>
            <person name="Li Z."/>
            <person name="Liu Y.-S."/>
            <person name="Moore S.M."/>
            <person name="Muzny D."/>
            <person name="Nazareth L.V."/>
            <person name="Ngo D.N."/>
            <person name="Okwuonu G.O."/>
            <person name="Pai G."/>
            <person name="Parker D."/>
            <person name="Paul H.A."/>
            <person name="Pfannkoch C."/>
            <person name="Pohl C.S."/>
            <person name="Rogers Y.-H.C."/>
            <person name="Ruiz S.J."/>
            <person name="Sabo A."/>
            <person name="Santibanez J."/>
            <person name="Schneider B.W."/>
            <person name="Smith S.M."/>
            <person name="Sodergren E."/>
            <person name="Svatek A.F."/>
            <person name="Utterback T.R."/>
            <person name="Vattathil S."/>
            <person name="Warren W."/>
            <person name="White C.S."/>
            <person name="Chinwalla A.T."/>
            <person name="Feng Y."/>
            <person name="Halpern A.L."/>
            <person name="Hillier L.W."/>
            <person name="Huang X."/>
            <person name="Minx P."/>
            <person name="Nelson J.O."/>
            <person name="Pepin K.H."/>
            <person name="Qin X."/>
            <person name="Sutton G.G."/>
            <person name="Venter E."/>
            <person name="Walenz B.P."/>
            <person name="Wallis J.W."/>
            <person name="Worley K.C."/>
            <person name="Yang S.-P."/>
            <person name="Jones S.M."/>
            <person name="Marra M.A."/>
            <person name="Rocchi M."/>
            <person name="Schein J.E."/>
            <person name="Baertsch R."/>
            <person name="Clarke L."/>
            <person name="Csuros M."/>
            <person name="Glasscock J."/>
            <person name="Harris R.A."/>
            <person name="Havlak P."/>
            <person name="Jackson A.R."/>
            <person name="Jiang H."/>
            <person name="Liu Y."/>
            <person name="Messina D.N."/>
            <person name="Shen Y."/>
            <person name="Song H.X.-Z."/>
            <person name="Wylie T."/>
            <person name="Zhang L."/>
            <person name="Birney E."/>
            <person name="Han K."/>
            <person name="Konkel M.K."/>
            <person name="Lee J."/>
            <person name="Smit A.F.A."/>
            <person name="Ullmer B."/>
            <person name="Wang H."/>
            <person name="Xing J."/>
            <person name="Burhans R."/>
            <person name="Cheng Z."/>
            <person name="Karro J.E."/>
            <person name="Ma J."/>
            <person name="Raney B."/>
            <person name="She X."/>
            <person name="Cox M.J."/>
            <person name="Demuth J.P."/>
            <person name="Dumas L.J."/>
            <person name="Han S.-G."/>
            <person name="Hopkins J."/>
            <person name="Karimpour-Fard A."/>
            <person name="Kim Y.H."/>
            <person name="Pollack J.R."/>
            <person name="Vinar T."/>
            <person name="Addo-Quaye C."/>
            <person name="Degenhardt J."/>
            <person name="Denby A."/>
            <person name="Hubisz M.J."/>
            <person name="Indap A."/>
            <person name="Kosiol C."/>
            <person name="Lahn B.T."/>
            <person name="Lawson H.A."/>
            <person name="Marklein A."/>
            <person name="Nielsen R."/>
            <person name="Vallender E.J."/>
            <person name="Clark A.G."/>
            <person name="Ferguson B."/>
            <person name="Hernandez R.D."/>
            <person name="Hirani K."/>
            <person name="Kehrer-Sawatzki H."/>
            <person name="Kolb J."/>
            <person name="Patil S."/>
            <person name="Pu L.-L."/>
            <person name="Ren Y."/>
            <person name="Smith D.G."/>
            <person name="Wheeler D.A."/>
            <person name="Schenck I."/>
            <person name="Ball E.V."/>
            <person name="Chen R."/>
            <person name="Cooper D.N."/>
            <person name="Giardine B."/>
            <person name="Hsu F."/>
            <person name="Kent W.J."/>
            <person name="Lesk A."/>
            <person name="Nelson D.L."/>
            <person name="O'brien W.E."/>
            <person name="Pruefer K."/>
            <person name="Stenson P.D."/>
            <person name="Wallace J.C."/>
            <person name="Ke H."/>
            <person name="Liu X.-M."/>
            <person name="Wang P."/>
            <person name="Xiang A.P."/>
            <person name="Yang F."/>
            <person name="Barber G.P."/>
            <person name="Haussler D."/>
            <person name="Karolchik D."/>
            <person name="Kern A.D."/>
            <person name="Kuhn R.M."/>
            <person name="Smith K.E."/>
            <person name="Zwieg A.S."/>
        </authorList>
    </citation>
    <scope>NUCLEOTIDE SEQUENCE [LARGE SCALE GENOMIC DNA]</scope>
    <source>
        <strain evidence="11">17573</strain>
    </source>
</reference>
<dbReference type="Pfam" id="PF00176">
    <property type="entry name" value="SNF2-rel_dom"/>
    <property type="match status" value="1"/>
</dbReference>
<dbReference type="InterPro" id="IPR002711">
    <property type="entry name" value="HNH"/>
</dbReference>
<dbReference type="AlphaFoldDB" id="A0A1D5QS68"/>
<dbReference type="Bgee" id="ENSMMUG00000000765">
    <property type="expression patterns" value="Expressed in spermatid and 22 other cell types or tissues"/>
</dbReference>
<dbReference type="GO" id="GO:0004519">
    <property type="term" value="F:endonuclease activity"/>
    <property type="evidence" value="ECO:0007669"/>
    <property type="project" value="InterPro"/>
</dbReference>
<dbReference type="VGNC" id="VGNC:79486">
    <property type="gene designation" value="ZRANB3"/>
</dbReference>
<feature type="compositionally biased region" description="Polar residues" evidence="8">
    <location>
        <begin position="357"/>
        <end position="366"/>
    </location>
</feature>
<evidence type="ECO:0000313" key="11">
    <source>
        <dbReference type="Proteomes" id="UP000006718"/>
    </source>
</evidence>
<reference evidence="10" key="4">
    <citation type="submission" date="2025-09" db="UniProtKB">
        <authorList>
            <consortium name="Ensembl"/>
        </authorList>
    </citation>
    <scope>IDENTIFICATION</scope>
    <source>
        <strain evidence="10">17573</strain>
    </source>
</reference>
<dbReference type="GO" id="GO:0016787">
    <property type="term" value="F:hydrolase activity"/>
    <property type="evidence" value="ECO:0007669"/>
    <property type="project" value="UniProtKB-KW"/>
</dbReference>
<dbReference type="CDD" id="cd00085">
    <property type="entry name" value="HNHc"/>
    <property type="match status" value="1"/>
</dbReference>
<evidence type="ECO:0000313" key="12">
    <source>
        <dbReference type="VGNC" id="VGNC:79486"/>
    </source>
</evidence>
<evidence type="ECO:0000259" key="9">
    <source>
        <dbReference type="PROSITE" id="PS51192"/>
    </source>
</evidence>
<dbReference type="InterPro" id="IPR027417">
    <property type="entry name" value="P-loop_NTPase"/>
</dbReference>
<keyword evidence="1" id="KW-0479">Metal-binding</keyword>
<dbReference type="SMART" id="SM00487">
    <property type="entry name" value="DEXDc"/>
    <property type="match status" value="1"/>
</dbReference>
<keyword evidence="11" id="KW-1185">Reference proteome</keyword>
<dbReference type="Pfam" id="PF01844">
    <property type="entry name" value="HNH"/>
    <property type="match status" value="1"/>
</dbReference>
<evidence type="ECO:0000256" key="3">
    <source>
        <dbReference type="ARBA" id="ARBA00022771"/>
    </source>
</evidence>
<dbReference type="GO" id="GO:0004386">
    <property type="term" value="F:helicase activity"/>
    <property type="evidence" value="ECO:0007669"/>
    <property type="project" value="UniProtKB-KW"/>
</dbReference>
<feature type="domain" description="Helicase ATP-binding" evidence="9">
    <location>
        <begin position="46"/>
        <end position="208"/>
    </location>
</feature>
<dbReference type="InterPro" id="IPR001876">
    <property type="entry name" value="Znf_RanBP2"/>
</dbReference>
<dbReference type="PROSITE" id="PS01358">
    <property type="entry name" value="ZF_RANBP2_1"/>
    <property type="match status" value="1"/>
</dbReference>
<feature type="region of interest" description="Disordered" evidence="8">
    <location>
        <begin position="348"/>
        <end position="377"/>
    </location>
</feature>
<organism evidence="10 11">
    <name type="scientific">Macaca mulatta</name>
    <name type="common">Rhesus macaque</name>
    <dbReference type="NCBI Taxonomy" id="9544"/>
    <lineage>
        <taxon>Eukaryota</taxon>
        <taxon>Metazoa</taxon>
        <taxon>Chordata</taxon>
        <taxon>Craniata</taxon>
        <taxon>Vertebrata</taxon>
        <taxon>Euteleostomi</taxon>
        <taxon>Mammalia</taxon>
        <taxon>Eutheria</taxon>
        <taxon>Euarchontoglires</taxon>
        <taxon>Primates</taxon>
        <taxon>Haplorrhini</taxon>
        <taxon>Catarrhini</taxon>
        <taxon>Cercopithecidae</taxon>
        <taxon>Cercopithecinae</taxon>
        <taxon>Macaca</taxon>
    </lineage>
</organism>
<protein>
    <submittedName>
        <fullName evidence="10">Zinc finger RANBP2-type containing 3</fullName>
    </submittedName>
</protein>
<keyword evidence="6" id="KW-0862">Zinc</keyword>
<feature type="compositionally biased region" description="Basic and acidic residues" evidence="8">
    <location>
        <begin position="466"/>
        <end position="480"/>
    </location>
</feature>
<dbReference type="InterPro" id="IPR000330">
    <property type="entry name" value="SNF2_N"/>
</dbReference>
<keyword evidence="4" id="KW-0378">Hydrolase</keyword>
<sequence length="883" mass="100931">MPRVHNIKTSLTPHISCVTSESEKLLDFLPDRLRAKLLPFQKDGIIFALKRNGRCMVADEMGLGKTIQAIGIAYFYKEEWPLLIVVPSSLRYPWTEEIEKWIPELSPEEINVIQNKTDVRRISTSKVTVLGYGLLTADAETLIDALNNQNFKVVIVDESHYMKSRNATRSRILLPVVQKARRAILLTGTPALGRPEELFMQIEALFPQKFGRWTDYAKRYCNARIRYFGKRPQWDCRGASNLNELHQLLSDIMIRRLKTEVLTQLPPKVRQRIPFDLPSAAAKELNTSFEEWEKIMRTPNSGAMETVMGLITRMFKQTAIAKFEKEKQHDIRSFFLPQPKKRQLMTSCDESKRFQEENTVVSSDPTKTAAGDTIDYESDVEPETKRLKLATSDDHCSPSQEIPSQSREIRTPLMESVQEAKAQSATPAFPVEGWQCRFCTYINNSVLPYCEMCENPQGSADSLNHIQDKNEDDSQKDTSKKVQTISDCEKKALAQSEPDQLADSKEETSKIEKEDGLTSQQGNEQLKSSDTLPVYDTLMFCASRNTDRIHIYTKGGKQMSCNFIPLDIKLDLWEDLPASFQLKQNRSLILRFVREWSSLTAMKQRIIRKSGQLFCSPILALEEITKQQTKQNCTKRYITKEDVAIASVDKVKNTGGHVRLITKESRPQDPFTKKFLEDGACVPFLNPYTVQAHLTVKPSTSKGYLQAVDNEGNPLCLHCQQPTCQTKQACKVNAWDSRFCSLKCQEEFWIRSNNSYLRAKVFETERGVCQLCNVNAQELFLRLRDAPKSQRKKLLDATWTSKLPLEQLNEMIRNPGEGHFWQVDHIKPVYGGGGQCSLDNLQTLCTVCHKERTARQAKERSQVRRQSLASKHGSDITRFLVKK</sequence>
<feature type="compositionally biased region" description="Basic and acidic residues" evidence="8">
    <location>
        <begin position="502"/>
        <end position="516"/>
    </location>
</feature>
<dbReference type="FunFam" id="2.30.30.380:FF:000011">
    <property type="entry name" value="Zinc finger RANBP2-type containing 3"/>
    <property type="match status" value="1"/>
</dbReference>
<dbReference type="SMART" id="SM00547">
    <property type="entry name" value="ZnF_RBZ"/>
    <property type="match status" value="1"/>
</dbReference>
<feature type="compositionally biased region" description="Polar residues" evidence="8">
    <location>
        <begin position="397"/>
        <end position="406"/>
    </location>
</feature>
<dbReference type="Gene3D" id="1.10.30.50">
    <property type="match status" value="1"/>
</dbReference>
<evidence type="ECO:0000256" key="8">
    <source>
        <dbReference type="SAM" id="MobiDB-lite"/>
    </source>
</evidence>
<feature type="region of interest" description="Disordered" evidence="8">
    <location>
        <begin position="390"/>
        <end position="409"/>
    </location>
</feature>
<feature type="region of interest" description="Disordered" evidence="8">
    <location>
        <begin position="493"/>
        <end position="526"/>
    </location>
</feature>
<accession>A0A1D5QS68</accession>
<evidence type="ECO:0000313" key="10">
    <source>
        <dbReference type="Ensembl" id="ENSMMUP00000050896.2"/>
    </source>
</evidence>
<dbReference type="InterPro" id="IPR003615">
    <property type="entry name" value="HNH_nuc"/>
</dbReference>
<dbReference type="SMART" id="SM00507">
    <property type="entry name" value="HNHc"/>
    <property type="match status" value="1"/>
</dbReference>
<evidence type="ECO:0000256" key="6">
    <source>
        <dbReference type="ARBA" id="ARBA00022833"/>
    </source>
</evidence>
<dbReference type="Ensembl" id="ENSMMUT00000055234.2">
    <property type="protein sequence ID" value="ENSMMUP00000050896.2"/>
    <property type="gene ID" value="ENSMMUG00000000765.4"/>
</dbReference>
<dbReference type="PROSITE" id="PS51192">
    <property type="entry name" value="HELICASE_ATP_BIND_1"/>
    <property type="match status" value="1"/>
</dbReference>
<feature type="compositionally biased region" description="Polar residues" evidence="8">
    <location>
        <begin position="517"/>
        <end position="526"/>
    </location>
</feature>
<dbReference type="FunFam" id="3.40.50.10810:FF:000024">
    <property type="entry name" value="DNA annealing helicase and endonuclease ZRANB3"/>
    <property type="match status" value="1"/>
</dbReference>
<name>A0A1D5QS68_MACMU</name>
<dbReference type="GO" id="GO:0008270">
    <property type="term" value="F:zinc ion binding"/>
    <property type="evidence" value="ECO:0007669"/>
    <property type="project" value="UniProtKB-KW"/>
</dbReference>
<dbReference type="PANTHER" id="PTHR45766:SF3">
    <property type="entry name" value="DNA ANNEALING HELICASE AND ENDONUCLEASE ZRANB3"/>
    <property type="match status" value="1"/>
</dbReference>
<dbReference type="GO" id="GO:0003676">
    <property type="term" value="F:nucleic acid binding"/>
    <property type="evidence" value="ECO:0007669"/>
    <property type="project" value="InterPro"/>
</dbReference>
<reference evidence="10" key="3">
    <citation type="submission" date="2025-08" db="UniProtKB">
        <authorList>
            <consortium name="Ensembl"/>
        </authorList>
    </citation>
    <scope>IDENTIFICATION</scope>
    <source>
        <strain evidence="10">17573</strain>
    </source>
</reference>
<keyword evidence="3" id="KW-0863">Zinc-finger</keyword>
<dbReference type="VEuPathDB" id="HostDB:ENSMMUG00000000765"/>
<dbReference type="SUPFAM" id="SSF90209">
    <property type="entry name" value="Ran binding protein zinc finger-like"/>
    <property type="match status" value="1"/>
</dbReference>
<dbReference type="PANTHER" id="PTHR45766">
    <property type="entry name" value="DNA ANNEALING HELICASE AND ENDONUCLEASE ZRANB3 FAMILY MEMBER"/>
    <property type="match status" value="1"/>
</dbReference>
<keyword evidence="2" id="KW-0547">Nucleotide-binding</keyword>
<dbReference type="InterPro" id="IPR036443">
    <property type="entry name" value="Znf_RanBP2_sf"/>
</dbReference>
<dbReference type="Proteomes" id="UP000006718">
    <property type="component" value="Chromosome 12"/>
</dbReference>
<evidence type="ECO:0000256" key="1">
    <source>
        <dbReference type="ARBA" id="ARBA00022723"/>
    </source>
</evidence>
<dbReference type="SUPFAM" id="SSF52540">
    <property type="entry name" value="P-loop containing nucleoside triphosphate hydrolases"/>
    <property type="match status" value="1"/>
</dbReference>
<gene>
    <name evidence="10 12" type="primary">ZRANB3</name>
</gene>
<dbReference type="CDD" id="cd18010">
    <property type="entry name" value="DEXHc_HARP_SMARCAL1"/>
    <property type="match status" value="1"/>
</dbReference>
<dbReference type="ExpressionAtlas" id="A0A1D5QS68">
    <property type="expression patterns" value="baseline"/>
</dbReference>
<evidence type="ECO:0000256" key="2">
    <source>
        <dbReference type="ARBA" id="ARBA00022741"/>
    </source>
</evidence>
<dbReference type="GO" id="GO:0005524">
    <property type="term" value="F:ATP binding"/>
    <property type="evidence" value="ECO:0007669"/>
    <property type="project" value="UniProtKB-KW"/>
</dbReference>
<dbReference type="SMR" id="A0A1D5QS68"/>
<evidence type="ECO:0000256" key="5">
    <source>
        <dbReference type="ARBA" id="ARBA00022806"/>
    </source>
</evidence>